<keyword evidence="1" id="KW-0472">Membrane</keyword>
<name>A0ABW1JQV2_9NOCA</name>
<sequence length="197" mass="22040">MTTELSERVRPPLPTAWKGWMAAAGVATLLCCAWRLWASVPVFDDEEVLLFVAPVIAVPVLVWLVLVIIAGVRKYMNWWRWGLLVPGFIIATIVVSGFSVPGRIGWQLARGDMDRAAAECGSLESGRFGVPYQSRTVGSYEFHHIGGGPGGECTFFLSRYYPGVTSGFVYLPDGRIPTDDRDHQYVHLGGYWHYFRR</sequence>
<feature type="transmembrane region" description="Helical" evidence="1">
    <location>
        <begin position="20"/>
        <end position="37"/>
    </location>
</feature>
<evidence type="ECO:0000313" key="2">
    <source>
        <dbReference type="EMBL" id="MFC6011801.1"/>
    </source>
</evidence>
<keyword evidence="3" id="KW-1185">Reference proteome</keyword>
<comment type="caution">
    <text evidence="2">The sequence shown here is derived from an EMBL/GenBank/DDBJ whole genome shotgun (WGS) entry which is preliminary data.</text>
</comment>
<dbReference type="Proteomes" id="UP001596223">
    <property type="component" value="Unassembled WGS sequence"/>
</dbReference>
<feature type="transmembrane region" description="Helical" evidence="1">
    <location>
        <begin position="49"/>
        <end position="72"/>
    </location>
</feature>
<proteinExistence type="predicted"/>
<evidence type="ECO:0008006" key="4">
    <source>
        <dbReference type="Google" id="ProtNLM"/>
    </source>
</evidence>
<keyword evidence="1" id="KW-0812">Transmembrane</keyword>
<evidence type="ECO:0000313" key="3">
    <source>
        <dbReference type="Proteomes" id="UP001596223"/>
    </source>
</evidence>
<protein>
    <recommendedName>
        <fullName evidence="4">DUF1109 domain-containing protein</fullName>
    </recommendedName>
</protein>
<accession>A0ABW1JQV2</accession>
<keyword evidence="1" id="KW-1133">Transmembrane helix</keyword>
<evidence type="ECO:0000256" key="1">
    <source>
        <dbReference type="SAM" id="Phobius"/>
    </source>
</evidence>
<dbReference type="RefSeq" id="WP_378604156.1">
    <property type="nucleotide sequence ID" value="NZ_JBHSQN010000007.1"/>
</dbReference>
<reference evidence="3" key="1">
    <citation type="journal article" date="2019" name="Int. J. Syst. Evol. Microbiol.">
        <title>The Global Catalogue of Microorganisms (GCM) 10K type strain sequencing project: providing services to taxonomists for standard genome sequencing and annotation.</title>
        <authorList>
            <consortium name="The Broad Institute Genomics Platform"/>
            <consortium name="The Broad Institute Genome Sequencing Center for Infectious Disease"/>
            <person name="Wu L."/>
            <person name="Ma J."/>
        </authorList>
    </citation>
    <scope>NUCLEOTIDE SEQUENCE [LARGE SCALE GENOMIC DNA]</scope>
    <source>
        <strain evidence="3">CCUG 36956</strain>
    </source>
</reference>
<dbReference type="EMBL" id="JBHSQN010000007">
    <property type="protein sequence ID" value="MFC6011801.1"/>
    <property type="molecule type" value="Genomic_DNA"/>
</dbReference>
<organism evidence="2 3">
    <name type="scientific">Nocardia lasii</name>
    <dbReference type="NCBI Taxonomy" id="1616107"/>
    <lineage>
        <taxon>Bacteria</taxon>
        <taxon>Bacillati</taxon>
        <taxon>Actinomycetota</taxon>
        <taxon>Actinomycetes</taxon>
        <taxon>Mycobacteriales</taxon>
        <taxon>Nocardiaceae</taxon>
        <taxon>Nocardia</taxon>
    </lineage>
</organism>
<gene>
    <name evidence="2" type="ORF">ACFP3H_12135</name>
</gene>
<feature type="transmembrane region" description="Helical" evidence="1">
    <location>
        <begin position="78"/>
        <end position="100"/>
    </location>
</feature>